<dbReference type="InterPro" id="IPR036390">
    <property type="entry name" value="WH_DNA-bd_sf"/>
</dbReference>
<reference evidence="8 9" key="1">
    <citation type="submission" date="2019-10" db="EMBL/GenBank/DDBJ databases">
        <authorList>
            <person name="Dong K."/>
        </authorList>
    </citation>
    <scope>NUCLEOTIDE SEQUENCE [LARGE SCALE GENOMIC DNA]</scope>
    <source>
        <strain evidence="8">dk386</strain>
        <strain evidence="7">Dk386</strain>
        <strain evidence="6">Dk771</strain>
        <strain evidence="9">dk771</strain>
    </source>
</reference>
<dbReference type="SUPFAM" id="SSF53850">
    <property type="entry name" value="Periplasmic binding protein-like II"/>
    <property type="match status" value="1"/>
</dbReference>
<evidence type="ECO:0000313" key="7">
    <source>
        <dbReference type="EMBL" id="QGA11429.1"/>
    </source>
</evidence>
<dbReference type="InterPro" id="IPR005119">
    <property type="entry name" value="LysR_subst-bd"/>
</dbReference>
<keyword evidence="8" id="KW-1185">Reference proteome</keyword>
<accession>A0A5Q0P2V5</accession>
<dbReference type="RefSeq" id="WP_153371822.1">
    <property type="nucleotide sequence ID" value="NZ_CP045650.1"/>
</dbReference>
<evidence type="ECO:0000259" key="5">
    <source>
        <dbReference type="PROSITE" id="PS50931"/>
    </source>
</evidence>
<evidence type="ECO:0000256" key="3">
    <source>
        <dbReference type="ARBA" id="ARBA00023125"/>
    </source>
</evidence>
<dbReference type="Gene3D" id="1.10.10.10">
    <property type="entry name" value="Winged helix-like DNA-binding domain superfamily/Winged helix DNA-binding domain"/>
    <property type="match status" value="1"/>
</dbReference>
<dbReference type="Gene3D" id="3.40.190.10">
    <property type="entry name" value="Periplasmic binding protein-like II"/>
    <property type="match status" value="1"/>
</dbReference>
<dbReference type="PANTHER" id="PTHR30126">
    <property type="entry name" value="HTH-TYPE TRANSCRIPTIONAL REGULATOR"/>
    <property type="match status" value="1"/>
</dbReference>
<comment type="similarity">
    <text evidence="1">Belongs to the LysR transcriptional regulatory family.</text>
</comment>
<sequence length="298" mass="34071">MSLEIRWIEDLIALETEGTISKAAELRCVSQSSFTRRIQHLEDLLGFNVINRDSKYVNFTEAGRILLRTSKSIKSQLDDTLHLLNEQQQEQQGSIKIAISHSLIAQFLPKFISSLPSSMQGIHYEISSVNLWEGLKKLMQGACHFLICYGDADLIQTLNPQILAHIKLSEIQVIPVSVKDGNQAKYDIHQPFPLLAYGPETFLKGFVDHKLKHLKYKKLYEADNAQDLRELVMQGLGIAWLPSSIVEKELKAGSLVSFDSTYSFNNHIYILKHKMNDPDNVNYFWEQLLQSRSHDLNM</sequence>
<proteinExistence type="inferred from homology"/>
<dbReference type="PROSITE" id="PS50931">
    <property type="entry name" value="HTH_LYSR"/>
    <property type="match status" value="1"/>
</dbReference>
<gene>
    <name evidence="7" type="ORF">GFH30_08485</name>
    <name evidence="6" type="ORF">GHJ48_11435</name>
</gene>
<evidence type="ECO:0000313" key="6">
    <source>
        <dbReference type="EMBL" id="MQW92993.1"/>
    </source>
</evidence>
<dbReference type="GO" id="GO:0003700">
    <property type="term" value="F:DNA-binding transcription factor activity"/>
    <property type="evidence" value="ECO:0007669"/>
    <property type="project" value="InterPro"/>
</dbReference>
<dbReference type="Pfam" id="PF03466">
    <property type="entry name" value="LysR_substrate"/>
    <property type="match status" value="1"/>
</dbReference>
<evidence type="ECO:0000313" key="8">
    <source>
        <dbReference type="Proteomes" id="UP000327478"/>
    </source>
</evidence>
<organism evidence="6 9">
    <name type="scientific">Acinetobacter wanghuae</name>
    <dbReference type="NCBI Taxonomy" id="2662362"/>
    <lineage>
        <taxon>Bacteria</taxon>
        <taxon>Pseudomonadati</taxon>
        <taxon>Pseudomonadota</taxon>
        <taxon>Gammaproteobacteria</taxon>
        <taxon>Moraxellales</taxon>
        <taxon>Moraxellaceae</taxon>
        <taxon>Acinetobacter</taxon>
    </lineage>
</organism>
<keyword evidence="3" id="KW-0238">DNA-binding</keyword>
<feature type="domain" description="HTH lysR-type" evidence="5">
    <location>
        <begin position="3"/>
        <end position="60"/>
    </location>
</feature>
<evidence type="ECO:0000256" key="1">
    <source>
        <dbReference type="ARBA" id="ARBA00009437"/>
    </source>
</evidence>
<dbReference type="EMBL" id="CP045650">
    <property type="protein sequence ID" value="QGA11429.1"/>
    <property type="molecule type" value="Genomic_DNA"/>
</dbReference>
<dbReference type="Pfam" id="PF00126">
    <property type="entry name" value="HTH_1"/>
    <property type="match status" value="1"/>
</dbReference>
<evidence type="ECO:0000256" key="2">
    <source>
        <dbReference type="ARBA" id="ARBA00023015"/>
    </source>
</evidence>
<dbReference type="InterPro" id="IPR036388">
    <property type="entry name" value="WH-like_DNA-bd_sf"/>
</dbReference>
<protein>
    <submittedName>
        <fullName evidence="6">LysR family transcriptional regulator</fullName>
    </submittedName>
</protein>
<evidence type="ECO:0000313" key="9">
    <source>
        <dbReference type="Proteomes" id="UP000480556"/>
    </source>
</evidence>
<dbReference type="Proteomes" id="UP000327478">
    <property type="component" value="Chromosome"/>
</dbReference>
<dbReference type="Gene3D" id="3.40.190.290">
    <property type="match status" value="1"/>
</dbReference>
<dbReference type="PANTHER" id="PTHR30126:SF2">
    <property type="entry name" value="HTH-TYPE TRANSCRIPTIONAL REGULATOR YJIE"/>
    <property type="match status" value="1"/>
</dbReference>
<dbReference type="SUPFAM" id="SSF46785">
    <property type="entry name" value="Winged helix' DNA-binding domain"/>
    <property type="match status" value="1"/>
</dbReference>
<keyword evidence="4" id="KW-0804">Transcription</keyword>
<dbReference type="AlphaFoldDB" id="A0A5Q0P2V5"/>
<dbReference type="InterPro" id="IPR000847">
    <property type="entry name" value="LysR_HTH_N"/>
</dbReference>
<keyword evidence="2" id="KW-0805">Transcription regulation</keyword>
<dbReference type="EMBL" id="WITK01000020">
    <property type="protein sequence ID" value="MQW92993.1"/>
    <property type="molecule type" value="Genomic_DNA"/>
</dbReference>
<name>A0A5Q0P2V5_9GAMM</name>
<dbReference type="Proteomes" id="UP000480556">
    <property type="component" value="Unassembled WGS sequence"/>
</dbReference>
<evidence type="ECO:0000256" key="4">
    <source>
        <dbReference type="ARBA" id="ARBA00023163"/>
    </source>
</evidence>
<dbReference type="GO" id="GO:0000976">
    <property type="term" value="F:transcription cis-regulatory region binding"/>
    <property type="evidence" value="ECO:0007669"/>
    <property type="project" value="TreeGrafter"/>
</dbReference>